<gene>
    <name evidence="2" type="ORF">GCM10008906_35730</name>
</gene>
<comment type="caution">
    <text evidence="2">The sequence shown here is derived from an EMBL/GenBank/DDBJ whole genome shotgun (WGS) entry which is preliminary data.</text>
</comment>
<dbReference type="InterPro" id="IPR051599">
    <property type="entry name" value="Cell_Envelope_Assoc"/>
</dbReference>
<dbReference type="EMBL" id="BAAACG010000019">
    <property type="protein sequence ID" value="GAA0747121.1"/>
    <property type="molecule type" value="Genomic_DNA"/>
</dbReference>
<evidence type="ECO:0000313" key="2">
    <source>
        <dbReference type="EMBL" id="GAA0747121.1"/>
    </source>
</evidence>
<dbReference type="Pfam" id="PF02698">
    <property type="entry name" value="DUF218"/>
    <property type="match status" value="1"/>
</dbReference>
<dbReference type="PANTHER" id="PTHR30336:SF4">
    <property type="entry name" value="ENVELOPE BIOGENESIS FACTOR ELYC"/>
    <property type="match status" value="1"/>
</dbReference>
<proteinExistence type="predicted"/>
<accession>A0ABN1JVN4</accession>
<dbReference type="RefSeq" id="WP_343763937.1">
    <property type="nucleotide sequence ID" value="NZ_BAAACG010000019.1"/>
</dbReference>
<dbReference type="CDD" id="cd06259">
    <property type="entry name" value="YdcF-like"/>
    <property type="match status" value="1"/>
</dbReference>
<keyword evidence="3" id="KW-1185">Reference proteome</keyword>
<reference evidence="2 3" key="1">
    <citation type="journal article" date="2019" name="Int. J. Syst. Evol. Microbiol.">
        <title>The Global Catalogue of Microorganisms (GCM) 10K type strain sequencing project: providing services to taxonomists for standard genome sequencing and annotation.</title>
        <authorList>
            <consortium name="The Broad Institute Genomics Platform"/>
            <consortium name="The Broad Institute Genome Sequencing Center for Infectious Disease"/>
            <person name="Wu L."/>
            <person name="Ma J."/>
        </authorList>
    </citation>
    <scope>NUCLEOTIDE SEQUENCE [LARGE SCALE GENOMIC DNA]</scope>
    <source>
        <strain evidence="2 3">JCM 1407</strain>
    </source>
</reference>
<dbReference type="PANTHER" id="PTHR30336">
    <property type="entry name" value="INNER MEMBRANE PROTEIN, PROBABLE PERMEASE"/>
    <property type="match status" value="1"/>
</dbReference>
<evidence type="ECO:0000259" key="1">
    <source>
        <dbReference type="Pfam" id="PF02698"/>
    </source>
</evidence>
<protein>
    <submittedName>
        <fullName evidence="2">YdcF family protein</fullName>
    </submittedName>
</protein>
<feature type="domain" description="DUF218" evidence="1">
    <location>
        <begin position="9"/>
        <end position="150"/>
    </location>
</feature>
<organism evidence="2 3">
    <name type="scientific">Clostridium oceanicum</name>
    <dbReference type="NCBI Taxonomy" id="1543"/>
    <lineage>
        <taxon>Bacteria</taxon>
        <taxon>Bacillati</taxon>
        <taxon>Bacillota</taxon>
        <taxon>Clostridia</taxon>
        <taxon>Eubacteriales</taxon>
        <taxon>Clostridiaceae</taxon>
        <taxon>Clostridium</taxon>
    </lineage>
</organism>
<evidence type="ECO:0000313" key="3">
    <source>
        <dbReference type="Proteomes" id="UP001501510"/>
    </source>
</evidence>
<dbReference type="Gene3D" id="3.40.50.620">
    <property type="entry name" value="HUPs"/>
    <property type="match status" value="1"/>
</dbReference>
<dbReference type="Proteomes" id="UP001501510">
    <property type="component" value="Unassembled WGS sequence"/>
</dbReference>
<dbReference type="InterPro" id="IPR014729">
    <property type="entry name" value="Rossmann-like_a/b/a_fold"/>
</dbReference>
<name>A0ABN1JVN4_9CLOT</name>
<sequence>MFSKAVKSDSIVILGCKVYENTPSEFLKARLNRGLELYNKGFGDYIIVSGGKGEGDLKSEAKIMEEYLIKNGVEKNKIITEDKSINTWENIKYCDQIIKSNHFKSVVIVSNKYHLKRINMVCKKMKVNSSYSGVYLSSYKMEELLGVIREVVASFKYIILYMFK</sequence>
<dbReference type="InterPro" id="IPR003848">
    <property type="entry name" value="DUF218"/>
</dbReference>